<dbReference type="InterPro" id="IPR045055">
    <property type="entry name" value="DNA2/NAM7-like"/>
</dbReference>
<feature type="domain" description="DNA2/NAM7 helicase-like C-terminal" evidence="7">
    <location>
        <begin position="681"/>
        <end position="877"/>
    </location>
</feature>
<dbReference type="FunFam" id="3.40.50.300:FF:000326">
    <property type="entry name" value="P-loop containing nucleoside triphosphate hydrolase"/>
    <property type="match status" value="1"/>
</dbReference>
<dbReference type="InterPro" id="IPR027417">
    <property type="entry name" value="P-loop_NTPase"/>
</dbReference>
<reference evidence="9 10" key="1">
    <citation type="submission" date="2024-01" db="EMBL/GenBank/DDBJ databases">
        <title>The complete chloroplast genome sequence of Lithospermum erythrorhizon: insights into the phylogenetic relationship among Boraginaceae species and the maternal lineages of purple gromwells.</title>
        <authorList>
            <person name="Okada T."/>
            <person name="Watanabe K."/>
        </authorList>
    </citation>
    <scope>NUCLEOTIDE SEQUENCE [LARGE SCALE GENOMIC DNA]</scope>
</reference>
<organism evidence="9 10">
    <name type="scientific">Lithospermum erythrorhizon</name>
    <name type="common">Purple gromwell</name>
    <name type="synonym">Lithospermum officinale var. erythrorhizon</name>
    <dbReference type="NCBI Taxonomy" id="34254"/>
    <lineage>
        <taxon>Eukaryota</taxon>
        <taxon>Viridiplantae</taxon>
        <taxon>Streptophyta</taxon>
        <taxon>Embryophyta</taxon>
        <taxon>Tracheophyta</taxon>
        <taxon>Spermatophyta</taxon>
        <taxon>Magnoliopsida</taxon>
        <taxon>eudicotyledons</taxon>
        <taxon>Gunneridae</taxon>
        <taxon>Pentapetalae</taxon>
        <taxon>asterids</taxon>
        <taxon>lamiids</taxon>
        <taxon>Boraginales</taxon>
        <taxon>Boraginaceae</taxon>
        <taxon>Boraginoideae</taxon>
        <taxon>Lithospermeae</taxon>
        <taxon>Lithospermum</taxon>
    </lineage>
</organism>
<proteinExistence type="predicted"/>
<evidence type="ECO:0000256" key="3">
    <source>
        <dbReference type="ARBA" id="ARBA00022806"/>
    </source>
</evidence>
<dbReference type="AlphaFoldDB" id="A0AAV3R162"/>
<dbReference type="GO" id="GO:0016787">
    <property type="term" value="F:hydrolase activity"/>
    <property type="evidence" value="ECO:0007669"/>
    <property type="project" value="UniProtKB-KW"/>
</dbReference>
<keyword evidence="2" id="KW-0378">Hydrolase</keyword>
<evidence type="ECO:0000259" key="7">
    <source>
        <dbReference type="Pfam" id="PF13087"/>
    </source>
</evidence>
<dbReference type="Proteomes" id="UP001454036">
    <property type="component" value="Unassembled WGS sequence"/>
</dbReference>
<dbReference type="InterPro" id="IPR047187">
    <property type="entry name" value="SF1_C_Upf1"/>
</dbReference>
<dbReference type="GO" id="GO:0005524">
    <property type="term" value="F:ATP binding"/>
    <property type="evidence" value="ECO:0007669"/>
    <property type="project" value="UniProtKB-KW"/>
</dbReference>
<dbReference type="InterPro" id="IPR045529">
    <property type="entry name" value="DUF6469"/>
</dbReference>
<dbReference type="Gene3D" id="3.40.50.300">
    <property type="entry name" value="P-loop containing nucleotide triphosphate hydrolases"/>
    <property type="match status" value="2"/>
</dbReference>
<evidence type="ECO:0000259" key="8">
    <source>
        <dbReference type="Pfam" id="PF20073"/>
    </source>
</evidence>
<evidence type="ECO:0000259" key="6">
    <source>
        <dbReference type="Pfam" id="PF13086"/>
    </source>
</evidence>
<dbReference type="Pfam" id="PF20073">
    <property type="entry name" value="DUF6469"/>
    <property type="match status" value="1"/>
</dbReference>
<keyword evidence="3 9" id="KW-0347">Helicase</keyword>
<keyword evidence="1" id="KW-0547">Nucleotide-binding</keyword>
<evidence type="ECO:0000256" key="4">
    <source>
        <dbReference type="ARBA" id="ARBA00022840"/>
    </source>
</evidence>
<dbReference type="GO" id="GO:0005694">
    <property type="term" value="C:chromosome"/>
    <property type="evidence" value="ECO:0007669"/>
    <property type="project" value="UniProtKB-ARBA"/>
</dbReference>
<evidence type="ECO:0000256" key="2">
    <source>
        <dbReference type="ARBA" id="ARBA00022801"/>
    </source>
</evidence>
<accession>A0AAV3R162</accession>
<keyword evidence="10" id="KW-1185">Reference proteome</keyword>
<evidence type="ECO:0000256" key="5">
    <source>
        <dbReference type="SAM" id="MobiDB-lite"/>
    </source>
</evidence>
<keyword evidence="4" id="KW-0067">ATP-binding</keyword>
<dbReference type="Pfam" id="PF13086">
    <property type="entry name" value="AAA_11"/>
    <property type="match status" value="2"/>
</dbReference>
<dbReference type="SUPFAM" id="SSF52540">
    <property type="entry name" value="P-loop containing nucleoside triphosphate hydrolases"/>
    <property type="match status" value="1"/>
</dbReference>
<gene>
    <name evidence="9" type="ORF">LIER_22888</name>
</gene>
<evidence type="ECO:0000313" key="9">
    <source>
        <dbReference type="EMBL" id="GAA0168087.1"/>
    </source>
</evidence>
<feature type="domain" description="DNA2/NAM7 helicase helicase" evidence="6">
    <location>
        <begin position="604"/>
        <end position="673"/>
    </location>
</feature>
<dbReference type="Pfam" id="PF13087">
    <property type="entry name" value="AAA_12"/>
    <property type="match status" value="1"/>
</dbReference>
<dbReference type="PANTHER" id="PTHR10887:SF522">
    <property type="entry name" value="P-LOOP CONTAINING NUCLEOSIDE TRIPHOSPHATE HYDROLASES SUPERFAMILY PROTEIN"/>
    <property type="match status" value="1"/>
</dbReference>
<sequence length="981" mass="110328">MAMQKKKEHPKTCGLIDTIFSWSLDDVQNKNLYKNKVNEIPETFLSTDHYFKSFITPLAEETRADLLSSMGTLFRAPLCKILDVKQSKRFKLPNDLFYSISVLRDGPKETEDESEDEDDHGNKHSQKFQYDPQVGDLFALTDVKPRCIAHLNRPKRPYTIAVILRNENSKLGIVSSKPIPWCKEGKQRGDKQRDTLFAVCLTNLTTNIRIWNGLNPDPIHGNFNIISQVLQENPSVEPDCNICSTETKSGVILMKSRILISRFGLDHSQRDAVISCIAARECHHRNTVKLIWGPPGTGKTKTVASLLFALLRIKCRTLTCAPTNIAVVGVTKRLMSLIMPTLQYDTYGLGDIVLFGNEERMKIDDHEDLYDVFLDYRISELESCLYSSTGWISSLEFMMSLLEEPEDQYRRYVDRAKDEICSDNSSNDKEDEKRRENCSGGNEGTGKKRTPRNIILQTVKVNKGNNEKGGIADSKVEAEVISNANDIMTFEEFIRKQFSKLSEQLMSCLKILYTHLPTRFIRFQTAKDMIKLIDMLRNLKALLDEVLVFRKCLSGSFHKTVSAGKQPGMLCKLCETKAGCLCMLKLLSQTFSIPDLTCGIKYFCLQNASLIFCTASGSAKVNVEGTAPMEMVIIDEAAQLKECESCIPLQLSGLRHTVLIGDEKQLPAMVQSKICENAAFGRSLFERLVMLGHPRHLLKIQYRMHPSISLFPKREFYGNKIVDGPNVKIKSYDRRFLKGTLFGSYSFIDVPNGIEATSDKGSKTNMAEVFVVAEIIAMLSKVSITTKQKIRVGCISPYKAQAFLMQEKLGKKYSTDVDSNFSVNVRSVDGFQGGEEDVIIISTVRCNGNGSVGFLSNLQRANVALTRARHCLLILGSGATLTKSSTIWKKIVIDAKSRGCFHCASSDENLHQAIKESFTKPAQRETLLTSDDDPRERLASQLAAISLTDEVPSTSQRFHRITDGDRHHEKKQFSGGIWMRK</sequence>
<feature type="region of interest" description="Disordered" evidence="5">
    <location>
        <begin position="962"/>
        <end position="981"/>
    </location>
</feature>
<feature type="compositionally biased region" description="Basic and acidic residues" evidence="5">
    <location>
        <begin position="421"/>
        <end position="437"/>
    </location>
</feature>
<dbReference type="EMBL" id="BAABME010006343">
    <property type="protein sequence ID" value="GAA0168087.1"/>
    <property type="molecule type" value="Genomic_DNA"/>
</dbReference>
<protein>
    <submittedName>
        <fullName evidence="9">RNA helicase</fullName>
    </submittedName>
</protein>
<feature type="region of interest" description="Disordered" evidence="5">
    <location>
        <begin position="107"/>
        <end position="128"/>
    </location>
</feature>
<dbReference type="CDD" id="cd18808">
    <property type="entry name" value="SF1_C_Upf1"/>
    <property type="match status" value="1"/>
</dbReference>
<dbReference type="GO" id="GO:0004386">
    <property type="term" value="F:helicase activity"/>
    <property type="evidence" value="ECO:0007669"/>
    <property type="project" value="UniProtKB-KW"/>
</dbReference>
<comment type="caution">
    <text evidence="9">The sequence shown here is derived from an EMBL/GenBank/DDBJ whole genome shotgun (WGS) entry which is preliminary data.</text>
</comment>
<name>A0AAV3R162_LITER</name>
<feature type="region of interest" description="Disordered" evidence="5">
    <location>
        <begin position="421"/>
        <end position="449"/>
    </location>
</feature>
<dbReference type="InterPro" id="IPR041679">
    <property type="entry name" value="DNA2/NAM7-like_C"/>
</dbReference>
<feature type="compositionally biased region" description="Acidic residues" evidence="5">
    <location>
        <begin position="110"/>
        <end position="119"/>
    </location>
</feature>
<dbReference type="PANTHER" id="PTHR10887">
    <property type="entry name" value="DNA2/NAM7 HELICASE FAMILY"/>
    <property type="match status" value="1"/>
</dbReference>
<dbReference type="InterPro" id="IPR041677">
    <property type="entry name" value="DNA2/NAM7_AAA_11"/>
</dbReference>
<feature type="domain" description="DUF6469" evidence="8">
    <location>
        <begin position="126"/>
        <end position="214"/>
    </location>
</feature>
<evidence type="ECO:0000256" key="1">
    <source>
        <dbReference type="ARBA" id="ARBA00022741"/>
    </source>
</evidence>
<feature type="domain" description="DNA2/NAM7 helicase helicase" evidence="6">
    <location>
        <begin position="265"/>
        <end position="456"/>
    </location>
</feature>
<evidence type="ECO:0000313" key="10">
    <source>
        <dbReference type="Proteomes" id="UP001454036"/>
    </source>
</evidence>